<dbReference type="EMBL" id="JAAAID010000059">
    <property type="protein sequence ID" value="KAG0023367.1"/>
    <property type="molecule type" value="Genomic_DNA"/>
</dbReference>
<dbReference type="InterPro" id="IPR002048">
    <property type="entry name" value="EF_hand_dom"/>
</dbReference>
<feature type="compositionally biased region" description="Low complexity" evidence="6">
    <location>
        <begin position="1"/>
        <end position="15"/>
    </location>
</feature>
<evidence type="ECO:0000259" key="7">
    <source>
        <dbReference type="PROSITE" id="PS50222"/>
    </source>
</evidence>
<dbReference type="PROSITE" id="PS00018">
    <property type="entry name" value="EF_HAND_1"/>
    <property type="match status" value="1"/>
</dbReference>
<comment type="subcellular location">
    <subcellularLocation>
        <location evidence="1">Cytoplasm</location>
    </subcellularLocation>
</comment>
<dbReference type="InterPro" id="IPR051426">
    <property type="entry name" value="Peflin/Sorcin_CaBP"/>
</dbReference>
<organism evidence="8 9">
    <name type="scientific">Entomortierella chlamydospora</name>
    <dbReference type="NCBI Taxonomy" id="101097"/>
    <lineage>
        <taxon>Eukaryota</taxon>
        <taxon>Fungi</taxon>
        <taxon>Fungi incertae sedis</taxon>
        <taxon>Mucoromycota</taxon>
        <taxon>Mortierellomycotina</taxon>
        <taxon>Mortierellomycetes</taxon>
        <taxon>Mortierellales</taxon>
        <taxon>Mortierellaceae</taxon>
        <taxon>Entomortierella</taxon>
    </lineage>
</organism>
<dbReference type="PROSITE" id="PS50222">
    <property type="entry name" value="EF_HAND_2"/>
    <property type="match status" value="3"/>
</dbReference>
<keyword evidence="2" id="KW-0963">Cytoplasm</keyword>
<evidence type="ECO:0000256" key="4">
    <source>
        <dbReference type="ARBA" id="ARBA00022737"/>
    </source>
</evidence>
<evidence type="ECO:0000256" key="3">
    <source>
        <dbReference type="ARBA" id="ARBA00022723"/>
    </source>
</evidence>
<accession>A0A9P6T419</accession>
<keyword evidence="5" id="KW-0106">Calcium</keyword>
<dbReference type="Pfam" id="PF13499">
    <property type="entry name" value="EF-hand_7"/>
    <property type="match status" value="2"/>
</dbReference>
<feature type="compositionally biased region" description="Polar residues" evidence="6">
    <location>
        <begin position="128"/>
        <end position="138"/>
    </location>
</feature>
<feature type="region of interest" description="Disordered" evidence="6">
    <location>
        <begin position="63"/>
        <end position="138"/>
    </location>
</feature>
<name>A0A9P6T419_9FUNG</name>
<dbReference type="CDD" id="cd16180">
    <property type="entry name" value="EFh_PEF_Group_I"/>
    <property type="match status" value="1"/>
</dbReference>
<feature type="compositionally biased region" description="Polar residues" evidence="6">
    <location>
        <begin position="63"/>
        <end position="77"/>
    </location>
</feature>
<dbReference type="PANTHER" id="PTHR46212:SF3">
    <property type="entry name" value="GH27120P"/>
    <property type="match status" value="1"/>
</dbReference>
<dbReference type="GO" id="GO:0048306">
    <property type="term" value="F:calcium-dependent protein binding"/>
    <property type="evidence" value="ECO:0007669"/>
    <property type="project" value="UniProtKB-ARBA"/>
</dbReference>
<reference evidence="8" key="1">
    <citation type="journal article" date="2020" name="Fungal Divers.">
        <title>Resolving the Mortierellaceae phylogeny through synthesis of multi-gene phylogenetics and phylogenomics.</title>
        <authorList>
            <person name="Vandepol N."/>
            <person name="Liber J."/>
            <person name="Desiro A."/>
            <person name="Na H."/>
            <person name="Kennedy M."/>
            <person name="Barry K."/>
            <person name="Grigoriev I.V."/>
            <person name="Miller A.N."/>
            <person name="O'Donnell K."/>
            <person name="Stajich J.E."/>
            <person name="Bonito G."/>
        </authorList>
    </citation>
    <scope>NUCLEOTIDE SEQUENCE</scope>
    <source>
        <strain evidence="8">NRRL 2769</strain>
    </source>
</reference>
<feature type="compositionally biased region" description="Low complexity" evidence="6">
    <location>
        <begin position="78"/>
        <end position="97"/>
    </location>
</feature>
<dbReference type="InterPro" id="IPR018247">
    <property type="entry name" value="EF_Hand_1_Ca_BS"/>
</dbReference>
<dbReference type="GO" id="GO:0005509">
    <property type="term" value="F:calcium ion binding"/>
    <property type="evidence" value="ECO:0007669"/>
    <property type="project" value="InterPro"/>
</dbReference>
<dbReference type="Proteomes" id="UP000703661">
    <property type="component" value="Unassembled WGS sequence"/>
</dbReference>
<dbReference type="FunFam" id="1.10.238.10:FF:000003">
    <property type="entry name" value="Calmodulin A"/>
    <property type="match status" value="1"/>
</dbReference>
<dbReference type="Gene3D" id="1.10.238.10">
    <property type="entry name" value="EF-hand"/>
    <property type="match status" value="1"/>
</dbReference>
<evidence type="ECO:0000256" key="2">
    <source>
        <dbReference type="ARBA" id="ARBA00022490"/>
    </source>
</evidence>
<dbReference type="OrthoDB" id="186625at2759"/>
<comment type="caution">
    <text evidence="8">The sequence shown here is derived from an EMBL/GenBank/DDBJ whole genome shotgun (WGS) entry which is preliminary data.</text>
</comment>
<feature type="compositionally biased region" description="Low complexity" evidence="6">
    <location>
        <begin position="26"/>
        <end position="44"/>
    </location>
</feature>
<dbReference type="SUPFAM" id="SSF47473">
    <property type="entry name" value="EF-hand"/>
    <property type="match status" value="1"/>
</dbReference>
<keyword evidence="4" id="KW-0677">Repeat</keyword>
<evidence type="ECO:0000313" key="8">
    <source>
        <dbReference type="EMBL" id="KAG0023367.1"/>
    </source>
</evidence>
<protein>
    <submittedName>
        <fullName evidence="8">Programmed cell death protein 6</fullName>
    </submittedName>
</protein>
<evidence type="ECO:0000256" key="1">
    <source>
        <dbReference type="ARBA" id="ARBA00004496"/>
    </source>
</evidence>
<dbReference type="AlphaFoldDB" id="A0A9P6T419"/>
<evidence type="ECO:0000256" key="5">
    <source>
        <dbReference type="ARBA" id="ARBA00022837"/>
    </source>
</evidence>
<gene>
    <name evidence="8" type="primary">PDCD6</name>
    <name evidence="8" type="ORF">BGZ80_009594</name>
</gene>
<evidence type="ECO:0000256" key="6">
    <source>
        <dbReference type="SAM" id="MobiDB-lite"/>
    </source>
</evidence>
<feature type="region of interest" description="Disordered" evidence="6">
    <location>
        <begin position="1"/>
        <end position="51"/>
    </location>
</feature>
<feature type="domain" description="EF-hand" evidence="7">
    <location>
        <begin position="137"/>
        <end position="172"/>
    </location>
</feature>
<dbReference type="PANTHER" id="PTHR46212">
    <property type="entry name" value="PEFLIN"/>
    <property type="match status" value="1"/>
</dbReference>
<keyword evidence="9" id="KW-1185">Reference proteome</keyword>
<feature type="domain" description="EF-hand" evidence="7">
    <location>
        <begin position="205"/>
        <end position="240"/>
    </location>
</feature>
<evidence type="ECO:0000313" key="9">
    <source>
        <dbReference type="Proteomes" id="UP000703661"/>
    </source>
</evidence>
<feature type="compositionally biased region" description="Low complexity" evidence="6">
    <location>
        <begin position="107"/>
        <end position="127"/>
    </location>
</feature>
<keyword evidence="3" id="KW-0479">Metal-binding</keyword>
<dbReference type="GO" id="GO:0005737">
    <property type="term" value="C:cytoplasm"/>
    <property type="evidence" value="ECO:0007669"/>
    <property type="project" value="UniProtKB-SubCell"/>
</dbReference>
<dbReference type="SMART" id="SM00054">
    <property type="entry name" value="EFh"/>
    <property type="match status" value="3"/>
</dbReference>
<proteinExistence type="predicted"/>
<sequence>MATQQYYNPHQHNQQFAPAQNGVYAQQYQQQQQQQPQQQPQQQYSHHRQHSTYIGTSTSQLNMAQTTPYTPHPSATMTPQHQQQPPYQQYNHYNTYQPGPPSEMEFQRQQYHQMQQQQQQQQQQLQQNGGRPSSTLPALNSLRDWFDAVDTDRSGGLSCEELQRALVNGDGWTPFNMETVRMMMNMFDRDGNGTISFNEFIGLWNYIEKWKTCFQAYDLDGSGTIDASELQKALRGFGYNLSEATVALIMTKYDVRGRGDISFDNFVQSCVTVQTLTDSFRRIDVTGTGIVTMTYEQFLGLVISNR</sequence>
<dbReference type="InterPro" id="IPR011992">
    <property type="entry name" value="EF-hand-dom_pair"/>
</dbReference>
<feature type="domain" description="EF-hand" evidence="7">
    <location>
        <begin position="175"/>
        <end position="201"/>
    </location>
</feature>